<dbReference type="PANTHER" id="PTHR43710">
    <property type="entry name" value="2-HYDROXYACYL-COA LYASE"/>
    <property type="match status" value="1"/>
</dbReference>
<dbReference type="GO" id="GO:0030976">
    <property type="term" value="F:thiamine pyrophosphate binding"/>
    <property type="evidence" value="ECO:0007669"/>
    <property type="project" value="InterPro"/>
</dbReference>
<evidence type="ECO:0000256" key="3">
    <source>
        <dbReference type="ARBA" id="ARBA00022842"/>
    </source>
</evidence>
<dbReference type="GO" id="GO:0005777">
    <property type="term" value="C:peroxisome"/>
    <property type="evidence" value="ECO:0007669"/>
    <property type="project" value="TreeGrafter"/>
</dbReference>
<keyword evidence="10" id="KW-1185">Reference proteome</keyword>
<evidence type="ECO:0000259" key="8">
    <source>
        <dbReference type="Pfam" id="PF02775"/>
    </source>
</evidence>
<comment type="cofactor">
    <cofactor evidence="1">
        <name>thiamine diphosphate</name>
        <dbReference type="ChEBI" id="CHEBI:58937"/>
    </cofactor>
</comment>
<dbReference type="Proteomes" id="UP001303373">
    <property type="component" value="Chromosome 9"/>
</dbReference>
<dbReference type="AlphaFoldDB" id="A0AAQ3M9M8"/>
<dbReference type="InterPro" id="IPR011766">
    <property type="entry name" value="TPP_enzyme_TPP-bd"/>
</dbReference>
<name>A0AAQ3M9M8_9PEZI</name>
<dbReference type="PANTHER" id="PTHR43710:SF2">
    <property type="entry name" value="2-HYDROXYACYL-COA LYASE 1"/>
    <property type="match status" value="1"/>
</dbReference>
<dbReference type="Gene3D" id="3.40.50.970">
    <property type="match status" value="1"/>
</dbReference>
<dbReference type="GO" id="GO:0001561">
    <property type="term" value="P:fatty acid alpha-oxidation"/>
    <property type="evidence" value="ECO:0007669"/>
    <property type="project" value="TreeGrafter"/>
</dbReference>
<dbReference type="GO" id="GO:0106359">
    <property type="term" value="F:2-hydroxyacyl-CoA lyase activity"/>
    <property type="evidence" value="ECO:0007669"/>
    <property type="project" value="UniProtKB-EC"/>
</dbReference>
<feature type="domain" description="Thiamine pyrophosphate enzyme TPP-binding" evidence="8">
    <location>
        <begin position="33"/>
        <end position="204"/>
    </location>
</feature>
<dbReference type="SUPFAM" id="SSF52518">
    <property type="entry name" value="Thiamin diphosphate-binding fold (THDP-binding)"/>
    <property type="match status" value="1"/>
</dbReference>
<evidence type="ECO:0000256" key="5">
    <source>
        <dbReference type="ARBA" id="ARBA00044451"/>
    </source>
</evidence>
<evidence type="ECO:0000256" key="6">
    <source>
        <dbReference type="ARBA" id="ARBA00044454"/>
    </source>
</evidence>
<protein>
    <recommendedName>
        <fullName evidence="7">2-hydroxyacyl-CoA lyase</fullName>
        <ecNumber evidence="7">4.1.2.63</ecNumber>
    </recommendedName>
</protein>
<dbReference type="Pfam" id="PF02775">
    <property type="entry name" value="TPP_enzyme_C"/>
    <property type="match status" value="1"/>
</dbReference>
<dbReference type="GO" id="GO:0046872">
    <property type="term" value="F:metal ion binding"/>
    <property type="evidence" value="ECO:0007669"/>
    <property type="project" value="UniProtKB-KW"/>
</dbReference>
<reference evidence="9 10" key="1">
    <citation type="submission" date="2023-11" db="EMBL/GenBank/DDBJ databases">
        <title>An acidophilic fungus is an integral part of prey digestion in a carnivorous sundew plant.</title>
        <authorList>
            <person name="Tsai I.J."/>
        </authorList>
    </citation>
    <scope>NUCLEOTIDE SEQUENCE [LARGE SCALE GENOMIC DNA]</scope>
    <source>
        <strain evidence="9">169a</strain>
    </source>
</reference>
<dbReference type="InterPro" id="IPR045025">
    <property type="entry name" value="HACL1-like"/>
</dbReference>
<keyword evidence="4" id="KW-0456">Lyase</keyword>
<evidence type="ECO:0000256" key="7">
    <source>
        <dbReference type="ARBA" id="ARBA00044518"/>
    </source>
</evidence>
<dbReference type="EMBL" id="CP138588">
    <property type="protein sequence ID" value="WPH02723.1"/>
    <property type="molecule type" value="Genomic_DNA"/>
</dbReference>
<proteinExistence type="predicted"/>
<gene>
    <name evidence="9" type="ORF">R9X50_00559100</name>
</gene>
<evidence type="ECO:0000256" key="4">
    <source>
        <dbReference type="ARBA" id="ARBA00023239"/>
    </source>
</evidence>
<evidence type="ECO:0000313" key="10">
    <source>
        <dbReference type="Proteomes" id="UP001303373"/>
    </source>
</evidence>
<evidence type="ECO:0000313" key="9">
    <source>
        <dbReference type="EMBL" id="WPH02723.1"/>
    </source>
</evidence>
<dbReference type="EC" id="4.1.2.63" evidence="7"/>
<sequence length="231" mass="24927">MTYEGVFDVSKTTLDRLSTPANGDIVYVSEGANAMDISRSIFTMEHPRLRLDAGTYATMGVGMVYAAAAYAAYNFTEPEGMSGPAGRKKIVAIEGDSAFGFSAMEVDTLARYQMDVLIFVINNGGLYRGDTDSSEKWKERQKVTVAGETANAPGLSALSLGYETDYQKIAEMAGGIGIVARTPKELKDATERGFHAKVPVVINVIVDTSTDLVMNFPWLDMAPPKKGEAKL</sequence>
<comment type="catalytic activity">
    <reaction evidence="5">
        <text>a 2-hydroxy-3-methyl fatty acyl-CoA = a 2-methyl-branched fatty aldehyde + formyl-CoA</text>
        <dbReference type="Rhea" id="RHEA:25375"/>
        <dbReference type="ChEBI" id="CHEBI:49188"/>
        <dbReference type="ChEBI" id="CHEBI:57376"/>
        <dbReference type="ChEBI" id="CHEBI:58783"/>
        <dbReference type="EC" id="4.1.2.63"/>
    </reaction>
    <physiologicalReaction direction="left-to-right" evidence="5">
        <dbReference type="Rhea" id="RHEA:25376"/>
    </physiologicalReaction>
</comment>
<dbReference type="InterPro" id="IPR029061">
    <property type="entry name" value="THDP-binding"/>
</dbReference>
<organism evidence="9 10">
    <name type="scientific">Acrodontium crateriforme</name>
    <dbReference type="NCBI Taxonomy" id="150365"/>
    <lineage>
        <taxon>Eukaryota</taxon>
        <taxon>Fungi</taxon>
        <taxon>Dikarya</taxon>
        <taxon>Ascomycota</taxon>
        <taxon>Pezizomycotina</taxon>
        <taxon>Dothideomycetes</taxon>
        <taxon>Dothideomycetidae</taxon>
        <taxon>Mycosphaerellales</taxon>
        <taxon>Teratosphaeriaceae</taxon>
        <taxon>Acrodontium</taxon>
    </lineage>
</organism>
<keyword evidence="3" id="KW-0460">Magnesium</keyword>
<accession>A0AAQ3M9M8</accession>
<comment type="catalytic activity">
    <reaction evidence="6">
        <text>an (R)-2-hydroxy-long-chain-fatty acyl-CoA = a long-chain fatty aldehyde + formyl-CoA</text>
        <dbReference type="Rhea" id="RHEA:67444"/>
        <dbReference type="ChEBI" id="CHEBI:17176"/>
        <dbReference type="ChEBI" id="CHEBI:57376"/>
        <dbReference type="ChEBI" id="CHEBI:170012"/>
        <dbReference type="EC" id="4.1.2.63"/>
    </reaction>
    <physiologicalReaction direction="left-to-right" evidence="6">
        <dbReference type="Rhea" id="RHEA:67445"/>
    </physiologicalReaction>
</comment>
<evidence type="ECO:0000256" key="1">
    <source>
        <dbReference type="ARBA" id="ARBA00001964"/>
    </source>
</evidence>
<keyword evidence="2" id="KW-0479">Metal-binding</keyword>
<evidence type="ECO:0000256" key="2">
    <source>
        <dbReference type="ARBA" id="ARBA00022723"/>
    </source>
</evidence>